<gene>
    <name evidence="1" type="ORF">JY500_00045</name>
</gene>
<accession>A0ABX7M5Q4</accession>
<protein>
    <submittedName>
        <fullName evidence="1">Uncharacterized protein</fullName>
    </submittedName>
</protein>
<dbReference type="Proteomes" id="UP000663570">
    <property type="component" value="Chromosome"/>
</dbReference>
<reference evidence="1 2" key="1">
    <citation type="submission" date="2021-02" db="EMBL/GenBank/DDBJ databases">
        <title>Niveibacterium changnyeongensis HC41.</title>
        <authorList>
            <person name="Kang M."/>
        </authorList>
    </citation>
    <scope>NUCLEOTIDE SEQUENCE [LARGE SCALE GENOMIC DNA]</scope>
    <source>
        <strain evidence="1 2">HC41</strain>
    </source>
</reference>
<dbReference type="EMBL" id="CP071060">
    <property type="protein sequence ID" value="QSI77078.1"/>
    <property type="molecule type" value="Genomic_DNA"/>
</dbReference>
<dbReference type="RefSeq" id="WP_206254627.1">
    <property type="nucleotide sequence ID" value="NZ_CP071060.1"/>
</dbReference>
<sequence length="120" mass="13481">MKRAVRERSIGIEEIDQDDGRNCRKLASNAALGRIERTGPLAGPVRFFRFAFSFEQRGKGDFAVCVDASAAGFVALRVVWHTAFVGDPYHDWSVDVAVGEIHQRFRLILGVKCAPWWYPA</sequence>
<name>A0ABX7M5Q4_9RHOO</name>
<proteinExistence type="predicted"/>
<keyword evidence="2" id="KW-1185">Reference proteome</keyword>
<evidence type="ECO:0000313" key="1">
    <source>
        <dbReference type="EMBL" id="QSI77078.1"/>
    </source>
</evidence>
<organism evidence="1 2">
    <name type="scientific">Niveibacterium microcysteis</name>
    <dbReference type="NCBI Taxonomy" id="2811415"/>
    <lineage>
        <taxon>Bacteria</taxon>
        <taxon>Pseudomonadati</taxon>
        <taxon>Pseudomonadota</taxon>
        <taxon>Betaproteobacteria</taxon>
        <taxon>Rhodocyclales</taxon>
        <taxon>Rhodocyclaceae</taxon>
        <taxon>Niveibacterium</taxon>
    </lineage>
</organism>
<evidence type="ECO:0000313" key="2">
    <source>
        <dbReference type="Proteomes" id="UP000663570"/>
    </source>
</evidence>